<comment type="caution">
    <text evidence="1">The sequence shown here is derived from an EMBL/GenBank/DDBJ whole genome shotgun (WGS) entry which is preliminary data.</text>
</comment>
<reference evidence="1" key="2">
    <citation type="submission" date="2020-09" db="EMBL/GenBank/DDBJ databases">
        <authorList>
            <person name="Sun Q."/>
            <person name="Zhou Y."/>
        </authorList>
    </citation>
    <scope>NUCLEOTIDE SEQUENCE</scope>
    <source>
        <strain evidence="1">CGMCC 4.7368</strain>
    </source>
</reference>
<protein>
    <submittedName>
        <fullName evidence="1">Uncharacterized protein</fullName>
    </submittedName>
</protein>
<accession>A0A917ZA14</accession>
<evidence type="ECO:0000313" key="1">
    <source>
        <dbReference type="EMBL" id="GGO78508.1"/>
    </source>
</evidence>
<dbReference type="EMBL" id="BMNH01000025">
    <property type="protein sequence ID" value="GGO78508.1"/>
    <property type="molecule type" value="Genomic_DNA"/>
</dbReference>
<keyword evidence="2" id="KW-1185">Reference proteome</keyword>
<evidence type="ECO:0000313" key="2">
    <source>
        <dbReference type="Proteomes" id="UP000646523"/>
    </source>
</evidence>
<sequence>MTRQIEGGALRRLITRRAAASAAQPGQEEPEQEQVLERCELCAGPVPPDHRHVLDLSARQLRCACRACAVLFDSPAAGGQSHRLVSDRRWLLDGFELDDATWAGLRIPVRMAFVLRDSVAGRTALFYPSPAGAVESPLDEHTWRELTEANPVLGRLVPDVEALLVNRTGGAGEHWIVPVDECYTLVGLLRTHWRGLAGGAEVWAEITHFFTELRRRSTTVAAADDRLRR</sequence>
<gene>
    <name evidence="1" type="ORF">GCM10012289_60650</name>
</gene>
<dbReference type="RefSeq" id="WP_225263677.1">
    <property type="nucleotide sequence ID" value="NZ_BMNH01000025.1"/>
</dbReference>
<name>A0A917ZA14_9ACTN</name>
<reference evidence="1" key="1">
    <citation type="journal article" date="2014" name="Int. J. Syst. Evol. Microbiol.">
        <title>Complete genome sequence of Corynebacterium casei LMG S-19264T (=DSM 44701T), isolated from a smear-ripened cheese.</title>
        <authorList>
            <consortium name="US DOE Joint Genome Institute (JGI-PGF)"/>
            <person name="Walter F."/>
            <person name="Albersmeier A."/>
            <person name="Kalinowski J."/>
            <person name="Ruckert C."/>
        </authorList>
    </citation>
    <scope>NUCLEOTIDE SEQUENCE</scope>
    <source>
        <strain evidence="1">CGMCC 4.7368</strain>
    </source>
</reference>
<dbReference type="AlphaFoldDB" id="A0A917ZA14"/>
<dbReference type="Proteomes" id="UP000646523">
    <property type="component" value="Unassembled WGS sequence"/>
</dbReference>
<dbReference type="Pfam" id="PF19372">
    <property type="entry name" value="DUF5947"/>
    <property type="match status" value="1"/>
</dbReference>
<organism evidence="1 2">
    <name type="scientific">Nonomuraea cavernae</name>
    <dbReference type="NCBI Taxonomy" id="2045107"/>
    <lineage>
        <taxon>Bacteria</taxon>
        <taxon>Bacillati</taxon>
        <taxon>Actinomycetota</taxon>
        <taxon>Actinomycetes</taxon>
        <taxon>Streptosporangiales</taxon>
        <taxon>Streptosporangiaceae</taxon>
        <taxon>Nonomuraea</taxon>
    </lineage>
</organism>
<proteinExistence type="predicted"/>
<dbReference type="InterPro" id="IPR045991">
    <property type="entry name" value="DUF5947"/>
</dbReference>